<organism evidence="1 2">
    <name type="scientific">Hyaloscypha bicolor E</name>
    <dbReference type="NCBI Taxonomy" id="1095630"/>
    <lineage>
        <taxon>Eukaryota</taxon>
        <taxon>Fungi</taxon>
        <taxon>Dikarya</taxon>
        <taxon>Ascomycota</taxon>
        <taxon>Pezizomycotina</taxon>
        <taxon>Leotiomycetes</taxon>
        <taxon>Helotiales</taxon>
        <taxon>Hyaloscyphaceae</taxon>
        <taxon>Hyaloscypha</taxon>
        <taxon>Hyaloscypha bicolor</taxon>
    </lineage>
</organism>
<gene>
    <name evidence="1" type="ORF">K444DRAFT_617745</name>
</gene>
<dbReference type="Proteomes" id="UP000235371">
    <property type="component" value="Unassembled WGS sequence"/>
</dbReference>
<dbReference type="EMBL" id="KZ613856">
    <property type="protein sequence ID" value="PMD55286.1"/>
    <property type="molecule type" value="Genomic_DNA"/>
</dbReference>
<proteinExistence type="predicted"/>
<sequence>MKDTNGLGEMVNISVFDQVPPRLEHGTLDRTILVYNNYFKLTFPGFRRHPRAAMALVTEVIVWSP</sequence>
<evidence type="ECO:0000313" key="2">
    <source>
        <dbReference type="Proteomes" id="UP000235371"/>
    </source>
</evidence>
<protein>
    <submittedName>
        <fullName evidence="1">Uncharacterized protein</fullName>
    </submittedName>
</protein>
<dbReference type="GeneID" id="36589270"/>
<dbReference type="InParanoid" id="A0A2J6SWY2"/>
<dbReference type="RefSeq" id="XP_024732190.1">
    <property type="nucleotide sequence ID" value="XM_024881193.1"/>
</dbReference>
<keyword evidence="2" id="KW-1185">Reference proteome</keyword>
<name>A0A2J6SWY2_9HELO</name>
<accession>A0A2J6SWY2</accession>
<reference evidence="1 2" key="1">
    <citation type="submission" date="2016-04" db="EMBL/GenBank/DDBJ databases">
        <title>A degradative enzymes factory behind the ericoid mycorrhizal symbiosis.</title>
        <authorList>
            <consortium name="DOE Joint Genome Institute"/>
            <person name="Martino E."/>
            <person name="Morin E."/>
            <person name="Grelet G."/>
            <person name="Kuo A."/>
            <person name="Kohler A."/>
            <person name="Daghino S."/>
            <person name="Barry K."/>
            <person name="Choi C."/>
            <person name="Cichocki N."/>
            <person name="Clum A."/>
            <person name="Copeland A."/>
            <person name="Hainaut M."/>
            <person name="Haridas S."/>
            <person name="Labutti K."/>
            <person name="Lindquist E."/>
            <person name="Lipzen A."/>
            <person name="Khouja H.-R."/>
            <person name="Murat C."/>
            <person name="Ohm R."/>
            <person name="Olson A."/>
            <person name="Spatafora J."/>
            <person name="Veneault-Fourrey C."/>
            <person name="Henrissat B."/>
            <person name="Grigoriev I."/>
            <person name="Martin F."/>
            <person name="Perotto S."/>
        </authorList>
    </citation>
    <scope>NUCLEOTIDE SEQUENCE [LARGE SCALE GENOMIC DNA]</scope>
    <source>
        <strain evidence="1 2">E</strain>
    </source>
</reference>
<evidence type="ECO:0000313" key="1">
    <source>
        <dbReference type="EMBL" id="PMD55286.1"/>
    </source>
</evidence>
<dbReference type="AlphaFoldDB" id="A0A2J6SWY2"/>